<name>A0A409WM94_PSICY</name>
<organism evidence="1 2">
    <name type="scientific">Psilocybe cyanescens</name>
    <dbReference type="NCBI Taxonomy" id="93625"/>
    <lineage>
        <taxon>Eukaryota</taxon>
        <taxon>Fungi</taxon>
        <taxon>Dikarya</taxon>
        <taxon>Basidiomycota</taxon>
        <taxon>Agaricomycotina</taxon>
        <taxon>Agaricomycetes</taxon>
        <taxon>Agaricomycetidae</taxon>
        <taxon>Agaricales</taxon>
        <taxon>Agaricineae</taxon>
        <taxon>Strophariaceae</taxon>
        <taxon>Psilocybe</taxon>
    </lineage>
</organism>
<gene>
    <name evidence="1" type="ORF">CVT25_003223</name>
</gene>
<dbReference type="OrthoDB" id="3184970at2759"/>
<keyword evidence="2" id="KW-1185">Reference proteome</keyword>
<reference evidence="1 2" key="1">
    <citation type="journal article" date="2018" name="Evol. Lett.">
        <title>Horizontal gene cluster transfer increased hallucinogenic mushroom diversity.</title>
        <authorList>
            <person name="Reynolds H.T."/>
            <person name="Vijayakumar V."/>
            <person name="Gluck-Thaler E."/>
            <person name="Korotkin H.B."/>
            <person name="Matheny P.B."/>
            <person name="Slot J.C."/>
        </authorList>
    </citation>
    <scope>NUCLEOTIDE SEQUENCE [LARGE SCALE GENOMIC DNA]</scope>
    <source>
        <strain evidence="1 2">2631</strain>
    </source>
</reference>
<evidence type="ECO:0000313" key="1">
    <source>
        <dbReference type="EMBL" id="PPQ79638.1"/>
    </source>
</evidence>
<accession>A0A409WM94</accession>
<evidence type="ECO:0000313" key="2">
    <source>
        <dbReference type="Proteomes" id="UP000283269"/>
    </source>
</evidence>
<dbReference type="Proteomes" id="UP000283269">
    <property type="component" value="Unassembled WGS sequence"/>
</dbReference>
<evidence type="ECO:0008006" key="3">
    <source>
        <dbReference type="Google" id="ProtNLM"/>
    </source>
</evidence>
<comment type="caution">
    <text evidence="1">The sequence shown here is derived from an EMBL/GenBank/DDBJ whole genome shotgun (WGS) entry which is preliminary data.</text>
</comment>
<dbReference type="InParanoid" id="A0A409WM94"/>
<dbReference type="EMBL" id="NHYD01003369">
    <property type="protein sequence ID" value="PPQ79638.1"/>
    <property type="molecule type" value="Genomic_DNA"/>
</dbReference>
<dbReference type="AlphaFoldDB" id="A0A409WM94"/>
<proteinExistence type="predicted"/>
<protein>
    <recommendedName>
        <fullName evidence="3">BTB domain-containing protein</fullName>
    </recommendedName>
</protein>
<sequence>MSTSCECPRKFRSIFQVFRLIDRWSVNTSNADLKVRSSDGVEFDLHRTVLAVHTGAFPGPEIGTSGEVVELTEPADVLRICFDFVYPKRHPDLEDIADFNLLAAVAEAVGKYQIFSAMNIWYHTQILLYAIKHDYSKLINEATPYLARSPFTSALKQLPSSYAVAWYRDAWTAIFKEAIKKIRSLSSSSILCKCQKPEKHENLFSMNMTNRPARIAAPALPFANDICYTCKCSLLTWITFLEDIESVSVLMATIQEACNKAATTKTITICCSNYQPDSGLKCAHLVDVAQLCQKLIREIPSFNTFVTKAT</sequence>